<dbReference type="GO" id="GO:0031956">
    <property type="term" value="F:medium-chain fatty acid-CoA ligase activity"/>
    <property type="evidence" value="ECO:0007669"/>
    <property type="project" value="TreeGrafter"/>
</dbReference>
<accession>A0AB74U3P8</accession>
<gene>
    <name evidence="5" type="ORF">ABV408_14295</name>
</gene>
<dbReference type="InterPro" id="IPR045851">
    <property type="entry name" value="AMP-bd_C_sf"/>
</dbReference>
<dbReference type="NCBIfam" id="NF005702">
    <property type="entry name" value="PRK07514.1"/>
    <property type="match status" value="1"/>
</dbReference>
<sequence length="517" mass="56972">MNQNLYLQFFDNFSRQPEKVLIDTAEGASYRYRDVLDTSRRLARVLRERGVTPGERVVVQVDKSPQTVMLYLACLQVGAVYLPLNTAYTEAEIEYFLGDAEPRLYVCRPEDRDSAERLAERCGDIYQTSAAVETLGTAADGSLMALAEAAEADTEIAELAGDDLAAILYTSGTTGRSKGAMLTHANLAANSQALAETWRFSSDDHLLHALPIFHTHGLFVACNIILTVGASMTFLPKLDPEQLITLMPRATVLMGVPTFYTRLLASPRLDREAVRNMRLFVSGSAPLLAETHHDFFERTGHAILERYGMTETNMNTSNPYDGERRPGTVGFALPGSEVRITDRDSGKVLAPGETGLVEVRGPNVFKGYWRMPEKTAAEFREDGFFITGDLGVIDSDGYLSIVGRDKDLVISGGYNVYPKEIEQWIDELPEVVESAVIGVNHPDLGEGVTAAVVLKPGATLDESQVLASLSDKVARYKQPKRVFFIDSLPRNVMGKVQKNALRERYADIYQTPAAASR</sequence>
<dbReference type="RefSeq" id="WP_353979574.1">
    <property type="nucleotide sequence ID" value="NZ_CP159578.1"/>
</dbReference>
<dbReference type="InterPro" id="IPR020845">
    <property type="entry name" value="AMP-binding_CS"/>
</dbReference>
<dbReference type="Gene3D" id="3.30.300.30">
    <property type="match status" value="1"/>
</dbReference>
<evidence type="ECO:0000256" key="2">
    <source>
        <dbReference type="ARBA" id="ARBA00022598"/>
    </source>
</evidence>
<dbReference type="InterPro" id="IPR042099">
    <property type="entry name" value="ANL_N_sf"/>
</dbReference>
<protein>
    <submittedName>
        <fullName evidence="5">Malonyl-CoA synthase</fullName>
    </submittedName>
</protein>
<dbReference type="Pfam" id="PF13193">
    <property type="entry name" value="AMP-binding_C"/>
    <property type="match status" value="1"/>
</dbReference>
<comment type="similarity">
    <text evidence="1">Belongs to the ATP-dependent AMP-binding enzyme family.</text>
</comment>
<dbReference type="PANTHER" id="PTHR43201:SF8">
    <property type="entry name" value="ACYL-COA SYNTHETASE FAMILY MEMBER 3"/>
    <property type="match status" value="1"/>
</dbReference>
<keyword evidence="2" id="KW-0436">Ligase</keyword>
<dbReference type="AlphaFoldDB" id="A0AB74U3P8"/>
<dbReference type="CDD" id="cd05941">
    <property type="entry name" value="MCS"/>
    <property type="match status" value="1"/>
</dbReference>
<dbReference type="EMBL" id="CP159578">
    <property type="protein sequence ID" value="XCJ78596.1"/>
    <property type="molecule type" value="Genomic_DNA"/>
</dbReference>
<feature type="domain" description="AMP-binding enzyme C-terminal" evidence="4">
    <location>
        <begin position="420"/>
        <end position="495"/>
    </location>
</feature>
<dbReference type="GO" id="GO:0006631">
    <property type="term" value="P:fatty acid metabolic process"/>
    <property type="evidence" value="ECO:0007669"/>
    <property type="project" value="TreeGrafter"/>
</dbReference>
<dbReference type="SUPFAM" id="SSF56801">
    <property type="entry name" value="Acetyl-CoA synthetase-like"/>
    <property type="match status" value="1"/>
</dbReference>
<dbReference type="PROSITE" id="PS00455">
    <property type="entry name" value="AMP_BINDING"/>
    <property type="match status" value="1"/>
</dbReference>
<dbReference type="PANTHER" id="PTHR43201">
    <property type="entry name" value="ACYL-COA SYNTHETASE"/>
    <property type="match status" value="1"/>
</dbReference>
<dbReference type="Gene3D" id="3.40.50.12780">
    <property type="entry name" value="N-terminal domain of ligase-like"/>
    <property type="match status" value="1"/>
</dbReference>
<evidence type="ECO:0000313" key="5">
    <source>
        <dbReference type="EMBL" id="XCJ78596.1"/>
    </source>
</evidence>
<dbReference type="FunFam" id="3.30.300.30:FF:000008">
    <property type="entry name" value="2,3-dihydroxybenzoate-AMP ligase"/>
    <property type="match status" value="1"/>
</dbReference>
<evidence type="ECO:0000259" key="3">
    <source>
        <dbReference type="Pfam" id="PF00501"/>
    </source>
</evidence>
<organism evidence="5">
    <name type="scientific">Salinicola endophyticus</name>
    <dbReference type="NCBI Taxonomy" id="1949083"/>
    <lineage>
        <taxon>Bacteria</taxon>
        <taxon>Pseudomonadati</taxon>
        <taxon>Pseudomonadota</taxon>
        <taxon>Gammaproteobacteria</taxon>
        <taxon>Oceanospirillales</taxon>
        <taxon>Halomonadaceae</taxon>
        <taxon>Salinicola</taxon>
    </lineage>
</organism>
<name>A0AB74U3P8_9GAMM</name>
<reference evidence="5" key="1">
    <citation type="submission" date="2024-06" db="EMBL/GenBank/DDBJ databases">
        <title>Complete genome of Salinicola endophyticus HNIBRBA4755.</title>
        <authorList>
            <person name="Shin S.Y."/>
            <person name="Kang H."/>
            <person name="Song J."/>
        </authorList>
    </citation>
    <scope>NUCLEOTIDE SEQUENCE</scope>
    <source>
        <strain evidence="5">HNIBRBA4755</strain>
    </source>
</reference>
<feature type="domain" description="AMP-dependent synthetase/ligase" evidence="3">
    <location>
        <begin position="11"/>
        <end position="369"/>
    </location>
</feature>
<proteinExistence type="inferred from homology"/>
<evidence type="ECO:0000259" key="4">
    <source>
        <dbReference type="Pfam" id="PF13193"/>
    </source>
</evidence>
<dbReference type="Pfam" id="PF00501">
    <property type="entry name" value="AMP-binding"/>
    <property type="match status" value="1"/>
</dbReference>
<evidence type="ECO:0000256" key="1">
    <source>
        <dbReference type="ARBA" id="ARBA00006432"/>
    </source>
</evidence>
<dbReference type="InterPro" id="IPR000873">
    <property type="entry name" value="AMP-dep_synth/lig_dom"/>
</dbReference>
<dbReference type="InterPro" id="IPR025110">
    <property type="entry name" value="AMP-bd_C"/>
</dbReference>